<sequence>MGDVPQGSISPFWVTLKTSPFLFPTTSPWFTIPDYQTVKVMDDFEKANRLGYIFPTIMLTGLPEDYYGHEDVAKLVWPYFTKRNLHSLYYNIIVLPLQRRAFVYFEHLKACNDFVRDQIKNPVSVGGYRVFAHFLQEDMYPASTEEDMYHTMMKLNNICGPDPESLAERLLCVETSRTTHDVIIAVMEVVASCAPIVSFLPLANRICIEMANSNGVTQVVEKQDTFKRTCPIHPTIWSKVQHFESVKSLKQRLQDSSENTINLKVDPPIVKCQTQPPSKLMNDGSQLSLTMSSPASAKLVDPAGSIVSSLVSEESSTTTVSDIAMKEEDKEPETEIAVDSSVGPKSNEEVEKTEIKEKVGSPMTTVSTDDVNPTSAIDSGKPDTAAFSPAPSTKEVMPSEDVAELPHINADIFKVLTAAVRQHRLTLESRWQSKEKESPSRGNTSSKDEDTSEEKGQDDFTDDPISSDANLFDELDFNMDDFVTVDEVGDDMKDTSPDPQISAKSASTSKQSFRAKSERQHSDVSYTAKRTSARSSKDSKSSAYSSSSSYYSSRSTRGSSKSSPSSSSSFASPKKLKGSSEPTKSPAKPSSSASVTTASTSSSSLSAETLSSPVQKIQQRKAKSPAAASSTTSPSTRTRTSSAAHEREKITAAVTVELSKENCLEPLRGETKAADSAVAKSDHKVSAEETPAKSDESEIKIETSSEVHPPPQGKGLDLTSQAQKGSPFIGKDPQSLEIDFNDDTLKTIKEGEKEGCVEKHTEEEEEEEEDEKYQILDSLDDQADEQMDDGDQDGSCKTQLTGPKGGQTLQEDSYQVLDSVNDEEKACPEEYSELEMDDSFQVLDSVTEDQAATGQEDSHLVEDDDSTVKQLSEEDVIPVVDKSDVTSAVENEANNEGNVQVLDTENKQPLKGSEDGLKRREEEVKSKMLSAEFSKVSKEDESPDGQIINKDHDNEDTFKDRDSDVTEHETFEILDSIDDQMATDDDSQKLSPHITDIPETCMDQISKEDEEDAYQVIDSVEDEPTTIETESEIGYKDRRTRKDEKPTRSGLTTRSSKNEERDKSPKKHDKPVRKYETRTRKDTNAGVSKNDKDLRETPEEIVYEIVDSVEDEPIQVTSAPPSGRRRSARGKKEDKLTQNLTDRDGEVTYEILDSVEDDTAKDEPTITTRSTRGKRERTTKTNTFKEDTPTRRRHTPARDSQERTPMKEERMPLKENTTTKKSDTVMKEVSEEETTYEIVDSVEDEVVKDDPAATRRKGKRGRPKKEVKRASSKKADKGSSEKASEEEATYEILDSVEDEAADDQLPSDKSENARKETIANNSSKSPRNEDEEEEPMYQILDSLEDDQVQEELTTIEEPDKGSMEKSEVEDETCPNKERKTVKNDISTHSTAAAEESEKVVVKEATPYQIVDDLGKVNDNPSAAEEKLKQESKPKKNRSPTKTQRNGEKLTNQKSPKKCDATASASALLNLDEVSEEEEDYPDDTAEEEDVRKRQAKEKQLDEISEEEEDYPDDSAEEEEMRKSQAAAKEKQLAKQHKERTTRETEERERRSRSSSTEGGGGPRRTKERGKEKEETVKVDAKELVTLDEVGADEALEERVPESQEGDGEITEAELQALVTLDEIVEEEEEGKAEQKTAESRPANQEDESVDSLNPETLVTLDEAGDEDKKADEERAVEASRSAKRKHDDDTEENVNFVTVDEVGVIEEEEEKEAVTTRTGSRTKKRTRQSPVRKSTRGKKVSVKEEEKEEGKEPTGTDAPPTASLDAPSTSDKPPSTDSQVEIQKTDVEKEIKAASAGPELKLEPLKNQNLEGVVSKRKSDLDGPEAKRSRSQSPCVPADFKLPPFKPNNPLGQEFMVPKSGYYCNLCSVFYLNETTAKDVHCSSQKHYDNLQKHYQKLQVKPSRTSTQSSQSSMSD</sequence>
<feature type="compositionally biased region" description="Acidic residues" evidence="6">
    <location>
        <begin position="1342"/>
        <end position="1356"/>
    </location>
</feature>
<feature type="compositionally biased region" description="Basic and acidic residues" evidence="6">
    <location>
        <begin position="1072"/>
        <end position="1098"/>
    </location>
</feature>
<feature type="compositionally biased region" description="Basic and acidic residues" evidence="6">
    <location>
        <begin position="1423"/>
        <end position="1433"/>
    </location>
</feature>
<keyword evidence="2" id="KW-0479">Metal-binding</keyword>
<feature type="compositionally biased region" description="Basic and acidic residues" evidence="6">
    <location>
        <begin position="1519"/>
        <end position="1532"/>
    </location>
</feature>
<dbReference type="GO" id="GO:0008270">
    <property type="term" value="F:zinc ion binding"/>
    <property type="evidence" value="ECO:0007669"/>
    <property type="project" value="UniProtKB-KW"/>
</dbReference>
<feature type="compositionally biased region" description="Acidic residues" evidence="6">
    <location>
        <begin position="1099"/>
        <end position="1113"/>
    </location>
</feature>
<feature type="compositionally biased region" description="Low complexity" evidence="6">
    <location>
        <begin position="889"/>
        <end position="899"/>
    </location>
</feature>
<protein>
    <submittedName>
        <fullName evidence="8">Uncharacterized protein LOC128383541</fullName>
    </submittedName>
</protein>
<feature type="compositionally biased region" description="Low complexity" evidence="6">
    <location>
        <begin position="624"/>
        <end position="643"/>
    </location>
</feature>
<feature type="compositionally biased region" description="Low complexity" evidence="6">
    <location>
        <begin position="579"/>
        <end position="614"/>
    </location>
</feature>
<keyword evidence="9" id="KW-1185">Reference proteome</keyword>
<feature type="compositionally biased region" description="Basic and acidic residues" evidence="6">
    <location>
        <begin position="1783"/>
        <end position="1792"/>
    </location>
</feature>
<organism evidence="8 9">
    <name type="scientific">Scomber scombrus</name>
    <name type="common">Atlantic mackerel</name>
    <name type="synonym">Scomber vernalis</name>
    <dbReference type="NCBI Taxonomy" id="13677"/>
    <lineage>
        <taxon>Eukaryota</taxon>
        <taxon>Metazoa</taxon>
        <taxon>Chordata</taxon>
        <taxon>Craniata</taxon>
        <taxon>Vertebrata</taxon>
        <taxon>Euteleostomi</taxon>
        <taxon>Actinopterygii</taxon>
        <taxon>Neopterygii</taxon>
        <taxon>Teleostei</taxon>
        <taxon>Neoteleostei</taxon>
        <taxon>Acanthomorphata</taxon>
        <taxon>Pelagiaria</taxon>
        <taxon>Scombriformes</taxon>
        <taxon>Scombridae</taxon>
        <taxon>Scomber</taxon>
    </lineage>
</organism>
<keyword evidence="5" id="KW-0539">Nucleus</keyword>
<feature type="compositionally biased region" description="Polar residues" evidence="6">
    <location>
        <begin position="1439"/>
        <end position="1453"/>
    </location>
</feature>
<feature type="region of interest" description="Disordered" evidence="6">
    <location>
        <begin position="312"/>
        <end position="401"/>
    </location>
</feature>
<feature type="compositionally biased region" description="Basic and acidic residues" evidence="6">
    <location>
        <begin position="1489"/>
        <end position="1501"/>
    </location>
</feature>
<feature type="region of interest" description="Disordered" evidence="6">
    <location>
        <begin position="1893"/>
        <end position="1916"/>
    </location>
</feature>
<feature type="compositionally biased region" description="Basic residues" evidence="6">
    <location>
        <begin position="1254"/>
        <end position="1272"/>
    </location>
</feature>
<dbReference type="Proteomes" id="UP001314229">
    <property type="component" value="Unassembled WGS sequence"/>
</dbReference>
<feature type="compositionally biased region" description="Acidic residues" evidence="6">
    <location>
        <begin position="1008"/>
        <end position="1031"/>
    </location>
</feature>
<dbReference type="PANTHER" id="PTHR15491:SF9">
    <property type="entry name" value="CIP1-INTERACTING ZINC FINGER PROTEIN"/>
    <property type="match status" value="1"/>
</dbReference>
<dbReference type="PROSITE" id="PS00018">
    <property type="entry name" value="EF_HAND_1"/>
    <property type="match status" value="1"/>
</dbReference>
<feature type="compositionally biased region" description="Basic and acidic residues" evidence="6">
    <location>
        <begin position="1273"/>
        <end position="1285"/>
    </location>
</feature>
<name>A0AAV1QKB7_SCOSC</name>
<feature type="region of interest" description="Disordered" evidence="6">
    <location>
        <begin position="977"/>
        <end position="1847"/>
    </location>
</feature>
<feature type="compositionally biased region" description="Basic and acidic residues" evidence="6">
    <location>
        <begin position="1817"/>
        <end position="1828"/>
    </location>
</feature>
<accession>A0AAV1QKB7</accession>
<dbReference type="GO" id="GO:0005634">
    <property type="term" value="C:nucleus"/>
    <property type="evidence" value="ECO:0007669"/>
    <property type="project" value="UniProtKB-SubCell"/>
</dbReference>
<feature type="compositionally biased region" description="Basic and acidic residues" evidence="6">
    <location>
        <begin position="346"/>
        <end position="359"/>
    </location>
</feature>
<feature type="compositionally biased region" description="Basic and acidic residues" evidence="6">
    <location>
        <begin position="1033"/>
        <end position="1047"/>
    </location>
</feature>
<dbReference type="SMART" id="SM00451">
    <property type="entry name" value="ZnF_U1"/>
    <property type="match status" value="1"/>
</dbReference>
<feature type="compositionally biased region" description="Basic and acidic residues" evidence="6">
    <location>
        <begin position="1357"/>
        <end position="1366"/>
    </location>
</feature>
<feature type="region of interest" description="Disordered" evidence="6">
    <location>
        <begin position="426"/>
        <end position="471"/>
    </location>
</feature>
<reference evidence="8 9" key="1">
    <citation type="submission" date="2024-01" db="EMBL/GenBank/DDBJ databases">
        <authorList>
            <person name="Alioto T."/>
            <person name="Alioto T."/>
            <person name="Gomez Garrido J."/>
        </authorList>
    </citation>
    <scope>NUCLEOTIDE SEQUENCE [LARGE SCALE GENOMIC DNA]</scope>
</reference>
<feature type="region of interest" description="Disordered" evidence="6">
    <location>
        <begin position="488"/>
        <end position="810"/>
    </location>
</feature>
<feature type="compositionally biased region" description="Low complexity" evidence="6">
    <location>
        <begin position="1767"/>
        <end position="1778"/>
    </location>
</feature>
<keyword evidence="3" id="KW-0863">Zinc-finger</keyword>
<evidence type="ECO:0000256" key="4">
    <source>
        <dbReference type="ARBA" id="ARBA00022833"/>
    </source>
</evidence>
<dbReference type="GO" id="GO:0003676">
    <property type="term" value="F:nucleic acid binding"/>
    <property type="evidence" value="ECO:0007669"/>
    <property type="project" value="InterPro"/>
</dbReference>
<feature type="compositionally biased region" description="Basic and acidic residues" evidence="6">
    <location>
        <begin position="1666"/>
        <end position="1677"/>
    </location>
</feature>
<feature type="compositionally biased region" description="Polar residues" evidence="6">
    <location>
        <begin position="362"/>
        <end position="377"/>
    </location>
</feature>
<feature type="compositionally biased region" description="Polar residues" evidence="6">
    <location>
        <begin position="795"/>
        <end position="810"/>
    </location>
</feature>
<dbReference type="Gene3D" id="3.30.70.330">
    <property type="match status" value="1"/>
</dbReference>
<feature type="compositionally biased region" description="Basic and acidic residues" evidence="6">
    <location>
        <begin position="1373"/>
        <end position="1382"/>
    </location>
</feature>
<feature type="compositionally biased region" description="Basic and acidic residues" evidence="6">
    <location>
        <begin position="904"/>
        <end position="926"/>
    </location>
</feature>
<evidence type="ECO:0000256" key="1">
    <source>
        <dbReference type="ARBA" id="ARBA00004123"/>
    </source>
</evidence>
<feature type="compositionally biased region" description="Acidic residues" evidence="6">
    <location>
        <begin position="778"/>
        <end position="792"/>
    </location>
</feature>
<feature type="compositionally biased region" description="Basic and acidic residues" evidence="6">
    <location>
        <begin position="1568"/>
        <end position="1584"/>
    </location>
</feature>
<feature type="compositionally biased region" description="Basic and acidic residues" evidence="6">
    <location>
        <begin position="446"/>
        <end position="458"/>
    </location>
</feature>
<feature type="compositionally biased region" description="Basic and acidic residues" evidence="6">
    <location>
        <begin position="1741"/>
        <end position="1754"/>
    </location>
</feature>
<evidence type="ECO:0000313" key="9">
    <source>
        <dbReference type="Proteomes" id="UP001314229"/>
    </source>
</evidence>
<comment type="subcellular location">
    <subcellularLocation>
        <location evidence="1">Nucleus</location>
    </subcellularLocation>
</comment>
<dbReference type="PROSITE" id="PS50171">
    <property type="entry name" value="ZF_MATRIN"/>
    <property type="match status" value="1"/>
</dbReference>
<feature type="region of interest" description="Disordered" evidence="6">
    <location>
        <begin position="889"/>
        <end position="965"/>
    </location>
</feature>
<dbReference type="PANTHER" id="PTHR15491">
    <property type="match status" value="1"/>
</dbReference>
<feature type="compositionally biased region" description="Basic and acidic residues" evidence="6">
    <location>
        <begin position="658"/>
        <end position="673"/>
    </location>
</feature>
<feature type="compositionally biased region" description="Basic and acidic residues" evidence="6">
    <location>
        <begin position="949"/>
        <end position="965"/>
    </location>
</feature>
<evidence type="ECO:0000313" key="8">
    <source>
        <dbReference type="EMBL" id="CAK6983953.1"/>
    </source>
</evidence>
<feature type="compositionally biased region" description="Basic and acidic residues" evidence="6">
    <location>
        <begin position="1130"/>
        <end position="1146"/>
    </location>
</feature>
<gene>
    <name evidence="8" type="ORF">FSCOSCO3_A017494</name>
</gene>
<dbReference type="InterPro" id="IPR026811">
    <property type="entry name" value="CIZ1"/>
</dbReference>
<dbReference type="InterPro" id="IPR003604">
    <property type="entry name" value="Matrin/U1-like-C_Znf_C2H2"/>
</dbReference>
<feature type="compositionally biased region" description="Polar residues" evidence="6">
    <location>
        <begin position="497"/>
        <end position="514"/>
    </location>
</feature>
<feature type="compositionally biased region" description="Low complexity" evidence="6">
    <location>
        <begin position="1903"/>
        <end position="1916"/>
    </location>
</feature>
<feature type="compositionally biased region" description="Low complexity" evidence="6">
    <location>
        <begin position="312"/>
        <end position="321"/>
    </location>
</feature>
<feature type="compositionally biased region" description="Basic and acidic residues" evidence="6">
    <location>
        <begin position="743"/>
        <end position="762"/>
    </location>
</feature>
<dbReference type="EMBL" id="CAWUFR010001530">
    <property type="protein sequence ID" value="CAK6983953.1"/>
    <property type="molecule type" value="Genomic_DNA"/>
</dbReference>
<feature type="compositionally biased region" description="Basic and acidic residues" evidence="6">
    <location>
        <begin position="426"/>
        <end position="439"/>
    </location>
</feature>
<evidence type="ECO:0000256" key="5">
    <source>
        <dbReference type="ARBA" id="ARBA00023242"/>
    </source>
</evidence>
<feature type="compositionally biased region" description="Acidic residues" evidence="6">
    <location>
        <begin position="1230"/>
        <end position="1247"/>
    </location>
</feature>
<evidence type="ECO:0000259" key="7">
    <source>
        <dbReference type="PROSITE" id="PS50171"/>
    </source>
</evidence>
<proteinExistence type="predicted"/>
<evidence type="ECO:0000256" key="3">
    <source>
        <dbReference type="ARBA" id="ARBA00022771"/>
    </source>
</evidence>
<dbReference type="InterPro" id="IPR012677">
    <property type="entry name" value="Nucleotide-bd_a/b_plait_sf"/>
</dbReference>
<feature type="compositionally biased region" description="Low complexity" evidence="6">
    <location>
        <begin position="541"/>
        <end position="572"/>
    </location>
</feature>
<feature type="domain" description="Matrin-type" evidence="7">
    <location>
        <begin position="1862"/>
        <end position="1893"/>
    </location>
</feature>
<comment type="caution">
    <text evidence="8">The sequence shown here is derived from an EMBL/GenBank/DDBJ whole genome shotgun (WGS) entry which is preliminary data.</text>
</comment>
<feature type="compositionally biased region" description="Basic and acidic residues" evidence="6">
    <location>
        <begin position="1306"/>
        <end position="1317"/>
    </location>
</feature>
<evidence type="ECO:0000256" key="2">
    <source>
        <dbReference type="ARBA" id="ARBA00022723"/>
    </source>
</evidence>
<feature type="compositionally biased region" description="Acidic residues" evidence="6">
    <location>
        <begin position="1502"/>
        <end position="1518"/>
    </location>
</feature>
<feature type="compositionally biased region" description="Acidic residues" evidence="6">
    <location>
        <begin position="1472"/>
        <end position="1488"/>
    </location>
</feature>
<feature type="compositionally biased region" description="Basic and acidic residues" evidence="6">
    <location>
        <begin position="1538"/>
        <end position="1551"/>
    </location>
</feature>
<feature type="compositionally biased region" description="Acidic residues" evidence="6">
    <location>
        <begin position="1286"/>
        <end position="1302"/>
    </location>
</feature>
<feature type="region of interest" description="Disordered" evidence="6">
    <location>
        <begin position="849"/>
        <end position="876"/>
    </location>
</feature>
<dbReference type="InterPro" id="IPR000690">
    <property type="entry name" value="Matrin/U1-C_Znf_C2H2"/>
</dbReference>
<feature type="compositionally biased region" description="Basic and acidic residues" evidence="6">
    <location>
        <begin position="680"/>
        <end position="705"/>
    </location>
</feature>
<keyword evidence="4" id="KW-0862">Zinc</keyword>
<evidence type="ECO:0000256" key="6">
    <source>
        <dbReference type="SAM" id="MobiDB-lite"/>
    </source>
</evidence>
<feature type="compositionally biased region" description="Basic and acidic residues" evidence="6">
    <location>
        <begin position="1176"/>
        <end position="1229"/>
    </location>
</feature>
<dbReference type="InterPro" id="IPR018247">
    <property type="entry name" value="EF_Hand_1_Ca_BS"/>
</dbReference>